<evidence type="ECO:0000256" key="3">
    <source>
        <dbReference type="ARBA" id="ARBA00023235"/>
    </source>
</evidence>
<evidence type="ECO:0000256" key="5">
    <source>
        <dbReference type="HAMAP-Rule" id="MF_00470"/>
    </source>
</evidence>
<dbReference type="InterPro" id="IPR018110">
    <property type="entry name" value="Mandel_Rmase/mucon_lact_enz_CS"/>
</dbReference>
<keyword evidence="4 5" id="KW-0456">Lyase</keyword>
<dbReference type="UniPathway" id="UPA01057">
    <property type="reaction ID" value="UER00165"/>
</dbReference>
<dbReference type="SFLD" id="SFLDG00180">
    <property type="entry name" value="muconate_cycloisomerase"/>
    <property type="match status" value="1"/>
</dbReference>
<comment type="pathway">
    <text evidence="5">Quinol/quinone metabolism; 1,4-dihydroxy-2-naphthoate biosynthesis; 1,4-dihydroxy-2-naphthoate from chorismate: step 4/7.</text>
</comment>
<dbReference type="HAMAP" id="MF_00470">
    <property type="entry name" value="MenC_1"/>
    <property type="match status" value="1"/>
</dbReference>
<dbReference type="EMBL" id="FNAP01000004">
    <property type="protein sequence ID" value="SDE21340.1"/>
    <property type="molecule type" value="Genomic_DNA"/>
</dbReference>
<evidence type="ECO:0000259" key="6">
    <source>
        <dbReference type="SMART" id="SM00922"/>
    </source>
</evidence>
<accession>A0A1G7B343</accession>
<dbReference type="PANTHER" id="PTHR48073">
    <property type="entry name" value="O-SUCCINYLBENZOATE SYNTHASE-RELATED"/>
    <property type="match status" value="1"/>
</dbReference>
<dbReference type="GO" id="GO:0009063">
    <property type="term" value="P:amino acid catabolic process"/>
    <property type="evidence" value="ECO:0007669"/>
    <property type="project" value="InterPro"/>
</dbReference>
<evidence type="ECO:0000256" key="2">
    <source>
        <dbReference type="ARBA" id="ARBA00022842"/>
    </source>
</evidence>
<keyword evidence="8" id="KW-1185">Reference proteome</keyword>
<keyword evidence="1 5" id="KW-0479">Metal-binding</keyword>
<comment type="pathway">
    <text evidence="5">Quinol/quinone metabolism; menaquinone biosynthesis.</text>
</comment>
<dbReference type="GO" id="GO:0043748">
    <property type="term" value="F:O-succinylbenzoate synthase activity"/>
    <property type="evidence" value="ECO:0007669"/>
    <property type="project" value="UniProtKB-EC"/>
</dbReference>
<dbReference type="InterPro" id="IPR013342">
    <property type="entry name" value="Mandelate_racemase_C"/>
</dbReference>
<dbReference type="Gene3D" id="3.30.390.10">
    <property type="entry name" value="Enolase-like, N-terminal domain"/>
    <property type="match status" value="1"/>
</dbReference>
<comment type="function">
    <text evidence="5">Converts 2-succinyl-6-hydroxy-2,4-cyclohexadiene-1-carboxylate (SHCHC) to 2-succinylbenzoate (OSB).</text>
</comment>
<feature type="binding site" evidence="5">
    <location>
        <position position="253"/>
    </location>
    <ligand>
        <name>Mg(2+)</name>
        <dbReference type="ChEBI" id="CHEBI:18420"/>
    </ligand>
</feature>
<dbReference type="EC" id="4.2.1.113" evidence="5"/>
<organism evidence="7 8">
    <name type="scientific">Rhodospira trueperi</name>
    <dbReference type="NCBI Taxonomy" id="69960"/>
    <lineage>
        <taxon>Bacteria</taxon>
        <taxon>Pseudomonadati</taxon>
        <taxon>Pseudomonadota</taxon>
        <taxon>Alphaproteobacteria</taxon>
        <taxon>Rhodospirillales</taxon>
        <taxon>Rhodospirillaceae</taxon>
        <taxon>Rhodospira</taxon>
    </lineage>
</organism>
<dbReference type="GO" id="GO:0006518">
    <property type="term" value="P:peptide metabolic process"/>
    <property type="evidence" value="ECO:0007669"/>
    <property type="project" value="UniProtKB-ARBA"/>
</dbReference>
<dbReference type="InterPro" id="IPR029017">
    <property type="entry name" value="Enolase-like_N"/>
</dbReference>
<dbReference type="Pfam" id="PF02746">
    <property type="entry name" value="MR_MLE_N"/>
    <property type="match status" value="1"/>
</dbReference>
<dbReference type="OrthoDB" id="9775913at2"/>
<evidence type="ECO:0000313" key="7">
    <source>
        <dbReference type="EMBL" id="SDE21340.1"/>
    </source>
</evidence>
<feature type="active site" description="Proton acceptor" evidence="5">
    <location>
        <position position="276"/>
    </location>
</feature>
<dbReference type="GO" id="GO:0000287">
    <property type="term" value="F:magnesium ion binding"/>
    <property type="evidence" value="ECO:0007669"/>
    <property type="project" value="UniProtKB-UniRule"/>
</dbReference>
<dbReference type="AlphaFoldDB" id="A0A1G7B343"/>
<sequence>MRIAAATVHPYALPLVRPWVASRATLTERRGRLLAVTSEDGLVGWGDCAPLPSSGEAGHARVFQALNAAVRGLPGRDTADVSPSDVPEVRWAIETALFDLEARRAGLPLRRFLRSSFPVIASPRQGTGARNDEPRTIAPVRVPINAALGPLDAGCADRAEAAAERGFAVGKIKVGVGAIDDERRALADVIERARGRLRVRLDANRAWPEAEARRFLESLVGLPIDGVEEPLADPTPAALAHLQKDLPFPLAADESLPVLGVDALLEARAVRRLVVKPARLGGIRATLALAAQAQTAGVELVLTSVVDSTVGVTAAAHLAAALPTENTHGLGTLDWLTRDVAPPPVIVDGALCLPAGPGLGLVPKG</sequence>
<dbReference type="Proteomes" id="UP000199412">
    <property type="component" value="Unassembled WGS sequence"/>
</dbReference>
<reference evidence="7 8" key="1">
    <citation type="submission" date="2016-10" db="EMBL/GenBank/DDBJ databases">
        <authorList>
            <person name="de Groot N.N."/>
        </authorList>
    </citation>
    <scope>NUCLEOTIDE SEQUENCE [LARGE SCALE GENOMIC DNA]</scope>
    <source>
        <strain evidence="7 8">ATCC 700224</strain>
    </source>
</reference>
<feature type="domain" description="Mandelate racemase/muconate lactonizing enzyme C-terminal" evidence="6">
    <location>
        <begin position="152"/>
        <end position="249"/>
    </location>
</feature>
<keyword evidence="2 5" id="KW-0460">Magnesium</keyword>
<evidence type="ECO:0000313" key="8">
    <source>
        <dbReference type="Proteomes" id="UP000199412"/>
    </source>
</evidence>
<dbReference type="PANTHER" id="PTHR48073:SF2">
    <property type="entry name" value="O-SUCCINYLBENZOATE SYNTHASE"/>
    <property type="match status" value="1"/>
</dbReference>
<feature type="active site" description="Proton donor" evidence="5">
    <location>
        <position position="173"/>
    </location>
</feature>
<dbReference type="GO" id="GO:0016854">
    <property type="term" value="F:racemase and epimerase activity"/>
    <property type="evidence" value="ECO:0007669"/>
    <property type="project" value="UniProtKB-ARBA"/>
</dbReference>
<comment type="similarity">
    <text evidence="5">Belongs to the mandelate racemase/muconate lactonizing enzyme family. MenC type 1 subfamily.</text>
</comment>
<dbReference type="SUPFAM" id="SSF54826">
    <property type="entry name" value="Enolase N-terminal domain-like"/>
    <property type="match status" value="1"/>
</dbReference>
<dbReference type="Pfam" id="PF13378">
    <property type="entry name" value="MR_MLE_C"/>
    <property type="match status" value="1"/>
</dbReference>
<dbReference type="RefSeq" id="WP_092784636.1">
    <property type="nucleotide sequence ID" value="NZ_FNAP01000004.1"/>
</dbReference>
<dbReference type="STRING" id="69960.SAMN05421720_104209"/>
<dbReference type="SFLD" id="SFLDF00009">
    <property type="entry name" value="o-succinylbenzoate_synthase"/>
    <property type="match status" value="1"/>
</dbReference>
<keyword evidence="3" id="KW-0413">Isomerase</keyword>
<keyword evidence="5" id="KW-0474">Menaquinone biosynthesis</keyword>
<comment type="catalytic activity">
    <reaction evidence="5">
        <text>(1R,6R)-6-hydroxy-2-succinyl-cyclohexa-2,4-diene-1-carboxylate = 2-succinylbenzoate + H2O</text>
        <dbReference type="Rhea" id="RHEA:10196"/>
        <dbReference type="ChEBI" id="CHEBI:15377"/>
        <dbReference type="ChEBI" id="CHEBI:18325"/>
        <dbReference type="ChEBI" id="CHEBI:58689"/>
        <dbReference type="EC" id="4.2.1.113"/>
    </reaction>
</comment>
<feature type="binding site" evidence="5">
    <location>
        <position position="202"/>
    </location>
    <ligand>
        <name>Mg(2+)</name>
        <dbReference type="ChEBI" id="CHEBI:18420"/>
    </ligand>
</feature>
<dbReference type="SMART" id="SM00922">
    <property type="entry name" value="MR_MLE"/>
    <property type="match status" value="1"/>
</dbReference>
<dbReference type="SUPFAM" id="SSF51604">
    <property type="entry name" value="Enolase C-terminal domain-like"/>
    <property type="match status" value="1"/>
</dbReference>
<dbReference type="SFLD" id="SFLDS00001">
    <property type="entry name" value="Enolase"/>
    <property type="match status" value="1"/>
</dbReference>
<evidence type="ECO:0000256" key="4">
    <source>
        <dbReference type="ARBA" id="ARBA00023239"/>
    </source>
</evidence>
<feature type="binding site" evidence="5">
    <location>
        <position position="228"/>
    </location>
    <ligand>
        <name>Mg(2+)</name>
        <dbReference type="ChEBI" id="CHEBI:18420"/>
    </ligand>
</feature>
<dbReference type="Gene3D" id="3.20.20.120">
    <property type="entry name" value="Enolase-like C-terminal domain"/>
    <property type="match status" value="1"/>
</dbReference>
<dbReference type="UniPathway" id="UPA00079"/>
<evidence type="ECO:0000256" key="1">
    <source>
        <dbReference type="ARBA" id="ARBA00022723"/>
    </source>
</evidence>
<comment type="cofactor">
    <cofactor evidence="5">
        <name>a divalent metal cation</name>
        <dbReference type="ChEBI" id="CHEBI:60240"/>
    </cofactor>
</comment>
<dbReference type="PROSITE" id="PS00909">
    <property type="entry name" value="MR_MLE_2"/>
    <property type="match status" value="1"/>
</dbReference>
<dbReference type="GO" id="GO:0009234">
    <property type="term" value="P:menaquinone biosynthetic process"/>
    <property type="evidence" value="ECO:0007669"/>
    <property type="project" value="UniProtKB-UniRule"/>
</dbReference>
<gene>
    <name evidence="5" type="primary">menC</name>
    <name evidence="7" type="ORF">SAMN05421720_104209</name>
</gene>
<name>A0A1G7B343_9PROT</name>
<proteinExistence type="inferred from homology"/>
<dbReference type="InterPro" id="IPR029065">
    <property type="entry name" value="Enolase_C-like"/>
</dbReference>
<dbReference type="InterPro" id="IPR010196">
    <property type="entry name" value="OSB_synthase_MenC1"/>
</dbReference>
<protein>
    <recommendedName>
        <fullName evidence="5">o-succinylbenzoate synthase</fullName>
        <shortName evidence="5">OSB synthase</shortName>
        <shortName evidence="5">OSBS</shortName>
        <ecNumber evidence="5">4.2.1.113</ecNumber>
    </recommendedName>
    <alternativeName>
        <fullName evidence="5">4-(2'-carboxyphenyl)-4-oxybutyric acid synthase</fullName>
    </alternativeName>
    <alternativeName>
        <fullName evidence="5">o-succinylbenzoic acid synthase</fullName>
    </alternativeName>
</protein>
<dbReference type="InterPro" id="IPR013341">
    <property type="entry name" value="Mandelate_racemase_N_dom"/>
</dbReference>
<dbReference type="InterPro" id="IPR036849">
    <property type="entry name" value="Enolase-like_C_sf"/>
</dbReference>